<protein>
    <submittedName>
        <fullName evidence="1">Uncharacterized protein</fullName>
    </submittedName>
</protein>
<sequence>MFLKISESFAQKEYYLDALQKLQSQSNVLEMLGAPPLKVHNLRLTDRYNHVDKTTAQIKIPVSGTTMGGYLYSTAVKDQFSRRWNLQDVMLKLNNGESVPIYHSDVCPDEAEDISSHVP</sequence>
<comment type="caution">
    <text evidence="1">The sequence shown here is derived from an EMBL/GenBank/DDBJ whole genome shotgun (WGS) entry which is preliminary data.</text>
</comment>
<dbReference type="PANTHER" id="PTHR47148:SF1">
    <property type="entry name" value="CYTOCHROME C OXIDASE ASSEMBLY FACTOR 1 HOMOLOG"/>
    <property type="match status" value="1"/>
</dbReference>
<feature type="non-terminal residue" evidence="1">
    <location>
        <position position="119"/>
    </location>
</feature>
<dbReference type="PANTHER" id="PTHR47148">
    <property type="entry name" value="CYTOCHROME C OXIDASE ASSEMBLY FACTOR 1 HOMOLOG"/>
    <property type="match status" value="1"/>
</dbReference>
<proteinExistence type="predicted"/>
<evidence type="ECO:0000313" key="2">
    <source>
        <dbReference type="Proteomes" id="UP001176940"/>
    </source>
</evidence>
<dbReference type="Pfam" id="PF08695">
    <property type="entry name" value="Coa1"/>
    <property type="match status" value="1"/>
</dbReference>
<keyword evidence="2" id="KW-1185">Reference proteome</keyword>
<gene>
    <name evidence="1" type="ORF">RIMI_LOCUS4962378</name>
</gene>
<organism evidence="1 2">
    <name type="scientific">Ranitomeya imitator</name>
    <name type="common">mimic poison frog</name>
    <dbReference type="NCBI Taxonomy" id="111125"/>
    <lineage>
        <taxon>Eukaryota</taxon>
        <taxon>Metazoa</taxon>
        <taxon>Chordata</taxon>
        <taxon>Craniata</taxon>
        <taxon>Vertebrata</taxon>
        <taxon>Euteleostomi</taxon>
        <taxon>Amphibia</taxon>
        <taxon>Batrachia</taxon>
        <taxon>Anura</taxon>
        <taxon>Neobatrachia</taxon>
        <taxon>Hyloidea</taxon>
        <taxon>Dendrobatidae</taxon>
        <taxon>Dendrobatinae</taxon>
        <taxon>Ranitomeya</taxon>
    </lineage>
</organism>
<reference evidence="1" key="1">
    <citation type="submission" date="2023-07" db="EMBL/GenBank/DDBJ databases">
        <authorList>
            <person name="Stuckert A."/>
        </authorList>
    </citation>
    <scope>NUCLEOTIDE SEQUENCE</scope>
</reference>
<accession>A0ABN9L794</accession>
<dbReference type="Proteomes" id="UP001176940">
    <property type="component" value="Unassembled WGS sequence"/>
</dbReference>
<dbReference type="InterPro" id="IPR014807">
    <property type="entry name" value="Coa1"/>
</dbReference>
<name>A0ABN9L794_9NEOB</name>
<dbReference type="EMBL" id="CAUEEQ010008260">
    <property type="protein sequence ID" value="CAJ0932069.1"/>
    <property type="molecule type" value="Genomic_DNA"/>
</dbReference>
<evidence type="ECO:0000313" key="1">
    <source>
        <dbReference type="EMBL" id="CAJ0932069.1"/>
    </source>
</evidence>